<evidence type="ECO:0000313" key="5">
    <source>
        <dbReference type="EMBL" id="MBV3488761.1"/>
    </source>
</evidence>
<evidence type="ECO:0000313" key="9">
    <source>
        <dbReference type="Proteomes" id="UP000261003"/>
    </source>
</evidence>
<dbReference type="Proteomes" id="UP000758576">
    <property type="component" value="Unassembled WGS sequence"/>
</dbReference>
<dbReference type="EMBL" id="WCXA01000020">
    <property type="protein sequence ID" value="KAB3861910.1"/>
    <property type="molecule type" value="Genomic_DNA"/>
</dbReference>
<feature type="domain" description="Glycosyl hydrolase family 13 catalytic" evidence="2">
    <location>
        <begin position="416"/>
        <end position="764"/>
    </location>
</feature>
<gene>
    <name evidence="8" type="primary">treZ</name>
    <name evidence="7" type="ORF">DXC16_12625</name>
    <name evidence="8" type="ORF">EH214_02730</name>
    <name evidence="3" type="ORF">GAS37_10895</name>
    <name evidence="4" type="ORF">GAY12_09795</name>
    <name evidence="5" type="ORF">KSX14_08955</name>
    <name evidence="6" type="ORF">VIC01_04129</name>
</gene>
<reference evidence="5" key="5">
    <citation type="submission" date="2021-06" db="EMBL/GenBank/DDBJ databases">
        <title>Collection of gut derived symbiotic bacterial strains cultured from healthy donors.</title>
        <authorList>
            <person name="Lin H."/>
            <person name="Littmann E."/>
            <person name="Pamer E.G."/>
        </authorList>
    </citation>
    <scope>NUCLEOTIDE SEQUENCE</scope>
    <source>
        <strain evidence="5">MSK.19.85</strain>
    </source>
</reference>
<dbReference type="InterPro" id="IPR006047">
    <property type="entry name" value="GH13_cat_dom"/>
</dbReference>
<evidence type="ECO:0000313" key="7">
    <source>
        <dbReference type="EMBL" id="RGM43377.1"/>
    </source>
</evidence>
<evidence type="ECO:0000313" key="4">
    <source>
        <dbReference type="EMBL" id="KAB6636157.1"/>
    </source>
</evidence>
<dbReference type="EMBL" id="JAHOGA010000016">
    <property type="protein sequence ID" value="MBV3488761.1"/>
    <property type="molecule type" value="Genomic_DNA"/>
</dbReference>
<feature type="signal peptide" evidence="1">
    <location>
        <begin position="1"/>
        <end position="19"/>
    </location>
</feature>
<name>A0A380ZIP1_PHOVU</name>
<dbReference type="EMBL" id="WDAL01000016">
    <property type="protein sequence ID" value="KAB6636157.1"/>
    <property type="molecule type" value="Genomic_DNA"/>
</dbReference>
<evidence type="ECO:0000259" key="2">
    <source>
        <dbReference type="SMART" id="SM00642"/>
    </source>
</evidence>
<dbReference type="EMBL" id="CP043529">
    <property type="protein sequence ID" value="QEW38485.1"/>
    <property type="molecule type" value="Genomic_DNA"/>
</dbReference>
<dbReference type="GO" id="GO:0033942">
    <property type="term" value="F:4-alpha-D-(1-&gt;4)-alpha-D-glucanotrehalose trehalohydrolase activity"/>
    <property type="evidence" value="ECO:0007669"/>
    <property type="project" value="UniProtKB-EC"/>
</dbReference>
<evidence type="ECO:0000256" key="1">
    <source>
        <dbReference type="SAM" id="SignalP"/>
    </source>
</evidence>
<protein>
    <submittedName>
        <fullName evidence="3">Alpha-amylase</fullName>
    </submittedName>
    <submittedName>
        <fullName evidence="8">Malto-oligosyltrehalose trehalohydrolase</fullName>
        <ecNumber evidence="8">3.2.1.141</ecNumber>
    </submittedName>
</protein>
<feature type="chain" id="PRO_5044389640" evidence="1">
    <location>
        <begin position="20"/>
        <end position="859"/>
    </location>
</feature>
<evidence type="ECO:0000313" key="8">
    <source>
        <dbReference type="EMBL" id="TSE48040.1"/>
    </source>
</evidence>
<keyword evidence="1" id="KW-0732">Signal</keyword>
<dbReference type="EMBL" id="QSTG01000020">
    <property type="protein sequence ID" value="RGM43377.1"/>
    <property type="molecule type" value="Genomic_DNA"/>
</dbReference>
<evidence type="ECO:0000313" key="10">
    <source>
        <dbReference type="Proteomes" id="UP000326091"/>
    </source>
</evidence>
<keyword evidence="8" id="KW-0378">Hydrolase</keyword>
<dbReference type="Pfam" id="PF13004">
    <property type="entry name" value="BACON"/>
    <property type="match status" value="1"/>
</dbReference>
<organism evidence="8 11">
    <name type="scientific">Phocaeicola vulgatus</name>
    <name type="common">Bacteroides vulgatus</name>
    <dbReference type="NCBI Taxonomy" id="821"/>
    <lineage>
        <taxon>Bacteria</taxon>
        <taxon>Pseudomonadati</taxon>
        <taxon>Bacteroidota</taxon>
        <taxon>Bacteroidia</taxon>
        <taxon>Bacteroidales</taxon>
        <taxon>Bacteroidaceae</taxon>
        <taxon>Phocaeicola</taxon>
    </lineage>
</organism>
<dbReference type="Gene3D" id="2.60.40.10">
    <property type="entry name" value="Immunoglobulins"/>
    <property type="match status" value="2"/>
</dbReference>
<dbReference type="InterPro" id="IPR017853">
    <property type="entry name" value="GH"/>
</dbReference>
<dbReference type="GO" id="GO:0005975">
    <property type="term" value="P:carbohydrate metabolic process"/>
    <property type="evidence" value="ECO:0007669"/>
    <property type="project" value="InterPro"/>
</dbReference>
<dbReference type="SUPFAM" id="SSF51445">
    <property type="entry name" value="(Trans)glycosidases"/>
    <property type="match status" value="1"/>
</dbReference>
<dbReference type="Pfam" id="PF00128">
    <property type="entry name" value="Alpha-amylase"/>
    <property type="match status" value="2"/>
</dbReference>
<reference evidence="8 11" key="2">
    <citation type="journal article" date="2019" name="Nat. Commun.">
        <title>Gram positive-like bacteriocins with broad spectrum anti-Bacteroidales activity encoded on mobile elements of the human gut microbiota.</title>
        <authorList>
            <person name="Bechon N."/>
            <person name="Coyne M.J.Jr."/>
            <person name="Laclare-Mceneany V."/>
            <person name="Chatzidaki-Livanis M."/>
            <person name="Ghigo J.-M."/>
            <person name="Comstock L.E."/>
        </authorList>
    </citation>
    <scope>NUCLEOTIDE SEQUENCE [LARGE SCALE GENOMIC DNA]</scope>
    <source>
        <strain evidence="8 11">CL01T12C17</strain>
    </source>
</reference>
<reference evidence="7 9" key="1">
    <citation type="submission" date="2018-08" db="EMBL/GenBank/DDBJ databases">
        <title>A genome reference for cultivated species of the human gut microbiota.</title>
        <authorList>
            <person name="Zou Y."/>
            <person name="Xue W."/>
            <person name="Luo G."/>
        </authorList>
    </citation>
    <scope>NUCLEOTIDE SEQUENCE [LARGE SCALE GENOMIC DNA]</scope>
    <source>
        <strain evidence="7 9">OM08-13BH</strain>
    </source>
</reference>
<dbReference type="InterPro" id="IPR013783">
    <property type="entry name" value="Ig-like_fold"/>
</dbReference>
<evidence type="ECO:0000313" key="3">
    <source>
        <dbReference type="EMBL" id="KAB3861910.1"/>
    </source>
</evidence>
<evidence type="ECO:0000313" key="6">
    <source>
        <dbReference type="EMBL" id="QEW38485.1"/>
    </source>
</evidence>
<dbReference type="SMART" id="SM00642">
    <property type="entry name" value="Aamy"/>
    <property type="match status" value="1"/>
</dbReference>
<reference evidence="12 13" key="3">
    <citation type="journal article" date="2019" name="Nat. Med.">
        <title>A library of human gut bacterial isolates paired with longitudinal multiomics data enables mechanistic microbiome research.</title>
        <authorList>
            <person name="Poyet M."/>
            <person name="Groussin M."/>
            <person name="Gibbons S.M."/>
            <person name="Avila-Pacheco J."/>
            <person name="Jiang X."/>
            <person name="Kearney S.M."/>
            <person name="Perrotta A.R."/>
            <person name="Berdy B."/>
            <person name="Zhao S."/>
            <person name="Lieberman T.D."/>
            <person name="Swanson P.K."/>
            <person name="Smith M."/>
            <person name="Roesemann S."/>
            <person name="Alexander J.E."/>
            <person name="Rich S.A."/>
            <person name="Livny J."/>
            <person name="Vlamakis H."/>
            <person name="Clish C."/>
            <person name="Bullock K."/>
            <person name="Deik A."/>
            <person name="Scott J."/>
            <person name="Pierce K.A."/>
            <person name="Xavier R.J."/>
            <person name="Alm E.J."/>
        </authorList>
    </citation>
    <scope>NUCLEOTIDE SEQUENCE [LARGE SCALE GENOMIC DNA]</scope>
    <source>
        <strain evidence="3 13">BIOML-A9</strain>
        <strain evidence="4 12">BIOML-A98</strain>
    </source>
</reference>
<sequence precursor="true">MKKYTFLFFLGLVASLFTACSDDDNLTDSITPAPESENFFANGMTFASQPGVRSITFTAGRAWQAALDEPGANNWCIVTPTRGEAGTVTVSITVNENESDDTRNVHLNLIAGSAQKSFTISQTPKPIVIPEGLSYSLEEPDADRPLTIYYRAASSSLLYNYQGTVYAHTGIICEGSWSYVQSEWNENTDKCKMSKLDNNVWTLTLSPSIRQWYSSEKTPVKKLGFVLRNEDGSLQTEDLFIPVTDNTYQEFVPASIKKGTLPENVAEGINIIDNSTVTLVLYDKDTDGNHKDFAHVVGDFNHWQLSNEDNCQMYRDDASGCWWITLRNLDVNKEYAFQYYVGTRNGETIRLGDAYCEKILDPDNDSYISSSTYPDNKSYPEGGKGIVSVFKIQQDNYRWSVSDFKVPNPEQLVIYEMLLRDFTASNDLNGAMQKLDYLKSLGVNAIELMPVQEFDGNDSWGYNPCFFFALDKAYGTKKMYKDFIDACHKAGMAVIFDVVYNHATGSMPFAKLYWNSANNKTAPNNPYFNVDAPHPYSVFHDFNHESPLVRKFVKRNLQFLLNEYHIDGFRFDLTKGFTQAASTESSASNYDKSRIEILKDYHAAIKEVKPEAYVILEHFCDSKEEKELAEDGMHLWRNMNNAYCQTAMGWNDDSAFDGLYESIPAWIGFMESHDEERAAYKQTQWGDEALKTDLTTRMRQLEVNASFFFTVPGPKMIWQFGEMGYDVSIEENGRTGKKPLHWEYLENKDRKALHDSYSRLIKLRNDNPELFTSTSQFSWEVGTSNWGQGRFITLSSTTKHMLVAGNFSKTDGAYTVTFPVTGKWYDYLTGDEVEVKDATQKMEIPAHSYRILTTFPCLN</sequence>
<dbReference type="AlphaFoldDB" id="A0A380ZIP1"/>
<keyword evidence="8" id="KW-0326">Glycosidase</keyword>
<evidence type="ECO:0000313" key="11">
    <source>
        <dbReference type="Proteomes" id="UP000408523"/>
    </source>
</evidence>
<dbReference type="EC" id="3.2.1.141" evidence="8"/>
<evidence type="ECO:0000313" key="13">
    <source>
        <dbReference type="Proteomes" id="UP000470332"/>
    </source>
</evidence>
<dbReference type="RefSeq" id="WP_100263035.1">
    <property type="nucleotide sequence ID" value="NZ_BAABYE010000001.1"/>
</dbReference>
<reference evidence="6 10" key="4">
    <citation type="submission" date="2019-09" db="EMBL/GenBank/DDBJ databases">
        <title>Commensal-derived Metabolites Govern Vibrio cholerae Pathogenesis in Host.</title>
        <authorList>
            <person name="Yoon S.S."/>
            <person name="Yoon M.Y."/>
        </authorList>
    </citation>
    <scope>NUCLEOTIDE SEQUENCE [LARGE SCALE GENOMIC DNA]</scope>
    <source>
        <strain evidence="6 10">VIC01</strain>
    </source>
</reference>
<dbReference type="InterPro" id="IPR013780">
    <property type="entry name" value="Glyco_hydro_b"/>
</dbReference>
<evidence type="ECO:0000313" key="12">
    <source>
        <dbReference type="Proteomes" id="UP000462015"/>
    </source>
</evidence>
<dbReference type="EMBL" id="RWHZ01000036">
    <property type="protein sequence ID" value="TSE48040.1"/>
    <property type="molecule type" value="Genomic_DNA"/>
</dbReference>
<dbReference type="Proteomes" id="UP000408523">
    <property type="component" value="Unassembled WGS sequence"/>
</dbReference>
<dbReference type="CDD" id="cd14948">
    <property type="entry name" value="BACON"/>
    <property type="match status" value="1"/>
</dbReference>
<dbReference type="Proteomes" id="UP000470332">
    <property type="component" value="Unassembled WGS sequence"/>
</dbReference>
<dbReference type="Gene3D" id="3.20.20.80">
    <property type="entry name" value="Glycosidases"/>
    <property type="match status" value="1"/>
</dbReference>
<dbReference type="PANTHER" id="PTHR43002">
    <property type="entry name" value="GLYCOGEN DEBRANCHING ENZYME"/>
    <property type="match status" value="1"/>
</dbReference>
<dbReference type="PROSITE" id="PS51257">
    <property type="entry name" value="PROKAR_LIPOPROTEIN"/>
    <property type="match status" value="1"/>
</dbReference>
<dbReference type="Proteomes" id="UP000462015">
    <property type="component" value="Unassembled WGS sequence"/>
</dbReference>
<accession>A0A380ZIP1</accession>
<dbReference type="Proteomes" id="UP000326091">
    <property type="component" value="Chromosome"/>
</dbReference>
<proteinExistence type="predicted"/>
<dbReference type="Proteomes" id="UP000261003">
    <property type="component" value="Unassembled WGS sequence"/>
</dbReference>
<dbReference type="InterPro" id="IPR024361">
    <property type="entry name" value="BACON"/>
</dbReference>
<dbReference type="CDD" id="cd11350">
    <property type="entry name" value="AmyAc_4"/>
    <property type="match status" value="1"/>
</dbReference>
<dbReference type="Gene3D" id="2.60.40.1180">
    <property type="entry name" value="Golgi alpha-mannosidase II"/>
    <property type="match status" value="1"/>
</dbReference>